<gene>
    <name evidence="2" type="ORF">G2W53_007786</name>
</gene>
<dbReference type="AlphaFoldDB" id="A0A834X733"/>
<keyword evidence="1" id="KW-0472">Membrane</keyword>
<dbReference type="InterPro" id="IPR001806">
    <property type="entry name" value="Small_GTPase"/>
</dbReference>
<organism evidence="2 3">
    <name type="scientific">Senna tora</name>
    <dbReference type="NCBI Taxonomy" id="362788"/>
    <lineage>
        <taxon>Eukaryota</taxon>
        <taxon>Viridiplantae</taxon>
        <taxon>Streptophyta</taxon>
        <taxon>Embryophyta</taxon>
        <taxon>Tracheophyta</taxon>
        <taxon>Spermatophyta</taxon>
        <taxon>Magnoliopsida</taxon>
        <taxon>eudicotyledons</taxon>
        <taxon>Gunneridae</taxon>
        <taxon>Pentapetalae</taxon>
        <taxon>rosids</taxon>
        <taxon>fabids</taxon>
        <taxon>Fabales</taxon>
        <taxon>Fabaceae</taxon>
        <taxon>Caesalpinioideae</taxon>
        <taxon>Cassia clade</taxon>
        <taxon>Senna</taxon>
    </lineage>
</organism>
<evidence type="ECO:0000313" key="2">
    <source>
        <dbReference type="EMBL" id="KAF7839304.1"/>
    </source>
</evidence>
<comment type="caution">
    <text evidence="2">The sequence shown here is derived from an EMBL/GenBank/DDBJ whole genome shotgun (WGS) entry which is preliminary data.</text>
</comment>
<feature type="transmembrane region" description="Helical" evidence="1">
    <location>
        <begin position="20"/>
        <end position="41"/>
    </location>
</feature>
<proteinExistence type="predicted"/>
<keyword evidence="3" id="KW-1185">Reference proteome</keyword>
<name>A0A834X733_9FABA</name>
<dbReference type="Gene3D" id="3.40.50.300">
    <property type="entry name" value="P-loop containing nucleotide triphosphate hydrolases"/>
    <property type="match status" value="1"/>
</dbReference>
<protein>
    <submittedName>
        <fullName evidence="2">Ras-related protein RHN1</fullName>
    </submittedName>
</protein>
<dbReference type="SUPFAM" id="SSF52540">
    <property type="entry name" value="P-loop containing nucleoside triphosphate hydrolases"/>
    <property type="match status" value="1"/>
</dbReference>
<accession>A0A834X733</accession>
<reference evidence="2" key="1">
    <citation type="submission" date="2020-09" db="EMBL/GenBank/DDBJ databases">
        <title>Genome-Enabled Discovery of Anthraquinone Biosynthesis in Senna tora.</title>
        <authorList>
            <person name="Kang S.-H."/>
            <person name="Pandey R.P."/>
            <person name="Lee C.-M."/>
            <person name="Sim J.-S."/>
            <person name="Jeong J.-T."/>
            <person name="Choi B.-S."/>
            <person name="Jung M."/>
            <person name="Ginzburg D."/>
            <person name="Zhao K."/>
            <person name="Won S.Y."/>
            <person name="Oh T.-J."/>
            <person name="Yu Y."/>
            <person name="Kim N.-H."/>
            <person name="Lee O.R."/>
            <person name="Lee T.-H."/>
            <person name="Bashyal P."/>
            <person name="Kim T.-S."/>
            <person name="Lee W.-H."/>
            <person name="Kawkins C."/>
            <person name="Kim C.-K."/>
            <person name="Kim J.S."/>
            <person name="Ahn B.O."/>
            <person name="Rhee S.Y."/>
            <person name="Sohng J.K."/>
        </authorList>
    </citation>
    <scope>NUCLEOTIDE SEQUENCE</scope>
    <source>
        <tissue evidence="2">Leaf</tissue>
    </source>
</reference>
<dbReference type="Proteomes" id="UP000634136">
    <property type="component" value="Unassembled WGS sequence"/>
</dbReference>
<dbReference type="GO" id="GO:0003924">
    <property type="term" value="F:GTPase activity"/>
    <property type="evidence" value="ECO:0007669"/>
    <property type="project" value="InterPro"/>
</dbReference>
<evidence type="ECO:0000256" key="1">
    <source>
        <dbReference type="SAM" id="Phobius"/>
    </source>
</evidence>
<dbReference type="EMBL" id="JAAIUW010000003">
    <property type="protein sequence ID" value="KAF7839304.1"/>
    <property type="molecule type" value="Genomic_DNA"/>
</dbReference>
<dbReference type="Pfam" id="PF00071">
    <property type="entry name" value="Ras"/>
    <property type="match status" value="1"/>
</dbReference>
<sequence>MPSIFSFDDIESVHYACPRLILVIFLFSLTIGFKFYITVLLNNPFYTNDLIGTIESSKTLEARVYAKENGLFFMETSAKSAANVNEIFYEIGIQLLKCVISVIGCSTEISCFVLAKENKIIKVQACLQKTGKKSIITTFSVVDTMKWQFYAQQGKTSSL</sequence>
<dbReference type="OrthoDB" id="63533at2759"/>
<evidence type="ECO:0000313" key="3">
    <source>
        <dbReference type="Proteomes" id="UP000634136"/>
    </source>
</evidence>
<dbReference type="GO" id="GO:0005525">
    <property type="term" value="F:GTP binding"/>
    <property type="evidence" value="ECO:0007669"/>
    <property type="project" value="InterPro"/>
</dbReference>
<keyword evidence="1" id="KW-1133">Transmembrane helix</keyword>
<dbReference type="InterPro" id="IPR027417">
    <property type="entry name" value="P-loop_NTPase"/>
</dbReference>
<keyword evidence="1" id="KW-0812">Transmembrane</keyword>